<dbReference type="Gene3D" id="3.40.50.880">
    <property type="match status" value="1"/>
</dbReference>
<evidence type="ECO:0000313" key="3">
    <source>
        <dbReference type="Proteomes" id="UP000611762"/>
    </source>
</evidence>
<accession>A0A926HV01</accession>
<evidence type="ECO:0000313" key="2">
    <source>
        <dbReference type="EMBL" id="MBC8541112.1"/>
    </source>
</evidence>
<dbReference type="EMBL" id="JACRSU010000003">
    <property type="protein sequence ID" value="MBC8541112.1"/>
    <property type="molecule type" value="Genomic_DNA"/>
</dbReference>
<evidence type="ECO:0000259" key="1">
    <source>
        <dbReference type="Pfam" id="PF06283"/>
    </source>
</evidence>
<comment type="caution">
    <text evidence="2">The sequence shown here is derived from an EMBL/GenBank/DDBJ whole genome shotgun (WGS) entry which is preliminary data.</text>
</comment>
<dbReference type="AlphaFoldDB" id="A0A926HV01"/>
<name>A0A926HV01_9FIRM</name>
<feature type="domain" description="ThuA-like" evidence="1">
    <location>
        <begin position="3"/>
        <end position="220"/>
    </location>
</feature>
<keyword evidence="3" id="KW-1185">Reference proteome</keyword>
<protein>
    <submittedName>
        <fullName evidence="2">ThuA domain-containing protein</fullName>
    </submittedName>
</protein>
<dbReference type="InterPro" id="IPR009381">
    <property type="entry name" value="Trehalose_catabolism_ThuA_prok"/>
</dbReference>
<reference evidence="2" key="1">
    <citation type="submission" date="2020-08" db="EMBL/GenBank/DDBJ databases">
        <title>Genome public.</title>
        <authorList>
            <person name="Liu C."/>
            <person name="Sun Q."/>
        </authorList>
    </citation>
    <scope>NUCLEOTIDE SEQUENCE</scope>
    <source>
        <strain evidence="2">H8</strain>
    </source>
</reference>
<proteinExistence type="predicted"/>
<dbReference type="Proteomes" id="UP000611762">
    <property type="component" value="Unassembled WGS sequence"/>
</dbReference>
<dbReference type="InterPro" id="IPR029010">
    <property type="entry name" value="ThuA-like"/>
</dbReference>
<dbReference type="PIRSF" id="PIRSF030013">
    <property type="entry name" value="ThuA"/>
    <property type="match status" value="1"/>
</dbReference>
<dbReference type="InterPro" id="IPR029062">
    <property type="entry name" value="Class_I_gatase-like"/>
</dbReference>
<dbReference type="Pfam" id="PF06283">
    <property type="entry name" value="ThuA"/>
    <property type="match status" value="1"/>
</dbReference>
<organism evidence="2 3">
    <name type="scientific">Congzhengia minquanensis</name>
    <dbReference type="NCBI Taxonomy" id="2763657"/>
    <lineage>
        <taxon>Bacteria</taxon>
        <taxon>Bacillati</taxon>
        <taxon>Bacillota</taxon>
        <taxon>Clostridia</taxon>
        <taxon>Eubacteriales</taxon>
        <taxon>Oscillospiraceae</taxon>
        <taxon>Congzhengia</taxon>
    </lineage>
</organism>
<dbReference type="SUPFAM" id="SSF52317">
    <property type="entry name" value="Class I glutamine amidotransferase-like"/>
    <property type="match status" value="1"/>
</dbReference>
<sequence length="245" mass="28179">MIKVTIWNENQHEKTSEEVRAVHPNGIHGTLKSFLEKDEELMIRTATLDDPECGLTQEVLDDTDVLIWWGHMAHEKVPDEVAERVQKAVLDGMGAVFLHSAHHSKPFRRLMGTSCNLEWRETNDRERIWITAPSSPIVKGVNARYFELEAEETYGERFDIPEPDRLIMIGWYNGGEVFRSGCCFNRGNGKIFYFQPGHETFRTFYHPTVQLIINNAVHWAANERPTVKGNTDSCLHSERIEPMGN</sequence>
<gene>
    <name evidence="2" type="ORF">H8698_09020</name>
</gene>
<dbReference type="RefSeq" id="WP_177679271.1">
    <property type="nucleotide sequence ID" value="NZ_JACRSU010000003.1"/>
</dbReference>